<dbReference type="PANTHER" id="PTHR30477:SF0">
    <property type="entry name" value="METAL TRANSPORT SYSTEM MEMBRANE PROTEIN TM_0125-RELATED"/>
    <property type="match status" value="1"/>
</dbReference>
<dbReference type="InterPro" id="IPR001626">
    <property type="entry name" value="ABC_TroCD"/>
</dbReference>
<dbReference type="AlphaFoldDB" id="C7MML2"/>
<evidence type="ECO:0000256" key="1">
    <source>
        <dbReference type="ARBA" id="ARBA00004141"/>
    </source>
</evidence>
<dbReference type="GO" id="GO:0055085">
    <property type="term" value="P:transmembrane transport"/>
    <property type="evidence" value="ECO:0007669"/>
    <property type="project" value="InterPro"/>
</dbReference>
<dbReference type="OrthoDB" id="9798540at2"/>
<feature type="transmembrane region" description="Helical" evidence="7">
    <location>
        <begin position="214"/>
        <end position="236"/>
    </location>
</feature>
<evidence type="ECO:0000313" key="8">
    <source>
        <dbReference type="EMBL" id="ACU94152.1"/>
    </source>
</evidence>
<dbReference type="Pfam" id="PF00950">
    <property type="entry name" value="ABC-3"/>
    <property type="match status" value="1"/>
</dbReference>
<feature type="transmembrane region" description="Helical" evidence="7">
    <location>
        <begin position="191"/>
        <end position="207"/>
    </location>
</feature>
<dbReference type="KEGG" id="ccu:Ccur_04290"/>
<comment type="subcellular location">
    <subcellularLocation>
        <location evidence="6">Cell membrane</location>
        <topology evidence="6">Multi-pass membrane protein</topology>
    </subcellularLocation>
    <subcellularLocation>
        <location evidence="1">Membrane</location>
        <topology evidence="1">Multi-pass membrane protein</topology>
    </subcellularLocation>
</comment>
<feature type="transmembrane region" description="Helical" evidence="7">
    <location>
        <begin position="85"/>
        <end position="108"/>
    </location>
</feature>
<keyword evidence="5 7" id="KW-0472">Membrane</keyword>
<comment type="similarity">
    <text evidence="2 6">Belongs to the ABC-3 integral membrane protein family.</text>
</comment>
<feature type="transmembrane region" description="Helical" evidence="7">
    <location>
        <begin position="128"/>
        <end position="150"/>
    </location>
</feature>
<dbReference type="PANTHER" id="PTHR30477">
    <property type="entry name" value="ABC-TRANSPORTER METAL-BINDING PROTEIN"/>
    <property type="match status" value="1"/>
</dbReference>
<evidence type="ECO:0000313" key="9">
    <source>
        <dbReference type="Proteomes" id="UP000000954"/>
    </source>
</evidence>
<organism evidence="8 9">
    <name type="scientific">Cryptobacterium curtum (strain ATCC 700683 / DSM 15641 / CCUG 43107 / 12-3)</name>
    <dbReference type="NCBI Taxonomy" id="469378"/>
    <lineage>
        <taxon>Bacteria</taxon>
        <taxon>Bacillati</taxon>
        <taxon>Actinomycetota</taxon>
        <taxon>Coriobacteriia</taxon>
        <taxon>Eggerthellales</taxon>
        <taxon>Eggerthellaceae</taxon>
        <taxon>Cryptobacterium</taxon>
    </lineage>
</organism>
<dbReference type="Proteomes" id="UP000000954">
    <property type="component" value="Chromosome"/>
</dbReference>
<evidence type="ECO:0000256" key="4">
    <source>
        <dbReference type="ARBA" id="ARBA00022989"/>
    </source>
</evidence>
<feature type="transmembrane region" description="Helical" evidence="7">
    <location>
        <begin position="162"/>
        <end position="185"/>
    </location>
</feature>
<dbReference type="STRING" id="469378.Ccur_04290"/>
<dbReference type="InterPro" id="IPR037294">
    <property type="entry name" value="ABC_BtuC-like"/>
</dbReference>
<proteinExistence type="inferred from homology"/>
<keyword evidence="3 6" id="KW-0812">Transmembrane</keyword>
<keyword evidence="4 7" id="KW-1133">Transmembrane helix</keyword>
<evidence type="ECO:0000256" key="3">
    <source>
        <dbReference type="ARBA" id="ARBA00022692"/>
    </source>
</evidence>
<dbReference type="eggNOG" id="COG1108">
    <property type="taxonomic scope" value="Bacteria"/>
</dbReference>
<feature type="transmembrane region" description="Helical" evidence="7">
    <location>
        <begin position="242"/>
        <end position="261"/>
    </location>
</feature>
<dbReference type="GO" id="GO:0043190">
    <property type="term" value="C:ATP-binding cassette (ABC) transporter complex"/>
    <property type="evidence" value="ECO:0007669"/>
    <property type="project" value="InterPro"/>
</dbReference>
<feature type="transmembrane region" description="Helical" evidence="7">
    <location>
        <begin position="50"/>
        <end position="73"/>
    </location>
</feature>
<keyword evidence="9" id="KW-1185">Reference proteome</keyword>
<dbReference type="Gene3D" id="1.10.3470.10">
    <property type="entry name" value="ABC transporter involved in vitamin B12 uptake, BtuC"/>
    <property type="match status" value="1"/>
</dbReference>
<evidence type="ECO:0000256" key="5">
    <source>
        <dbReference type="ARBA" id="ARBA00023136"/>
    </source>
</evidence>
<name>C7MML2_CRYCD</name>
<protein>
    <submittedName>
        <fullName evidence="8">ABC-type Mn2+/Zn2+ transport system, permease component</fullName>
    </submittedName>
</protein>
<dbReference type="RefSeq" id="WP_012802840.1">
    <property type="nucleotide sequence ID" value="NC_013170.1"/>
</dbReference>
<dbReference type="EMBL" id="CP001682">
    <property type="protein sequence ID" value="ACU94152.1"/>
    <property type="molecule type" value="Genomic_DNA"/>
</dbReference>
<evidence type="ECO:0000256" key="7">
    <source>
        <dbReference type="SAM" id="Phobius"/>
    </source>
</evidence>
<accession>C7MML2</accession>
<dbReference type="SUPFAM" id="SSF81345">
    <property type="entry name" value="ABC transporter involved in vitamin B12 uptake, BtuC"/>
    <property type="match status" value="1"/>
</dbReference>
<keyword evidence="6" id="KW-0813">Transport</keyword>
<feature type="transmembrane region" description="Helical" evidence="7">
    <location>
        <begin position="12"/>
        <end position="30"/>
    </location>
</feature>
<reference evidence="8 9" key="1">
    <citation type="journal article" date="2009" name="Stand. Genomic Sci.">
        <title>Complete genome sequence of Cryptobacterium curtum type strain (12-3).</title>
        <authorList>
            <person name="Mavrommatis K."/>
            <person name="Pukall R."/>
            <person name="Rohde C."/>
            <person name="Chen F."/>
            <person name="Sims D."/>
            <person name="Brettin T."/>
            <person name="Kuske C."/>
            <person name="Detter J.C."/>
            <person name="Han C."/>
            <person name="Lapidus A."/>
            <person name="Copeland A."/>
            <person name="Glavina Del Rio T."/>
            <person name="Nolan M."/>
            <person name="Lucas S."/>
            <person name="Tice H."/>
            <person name="Cheng J.F."/>
            <person name="Bruce D."/>
            <person name="Goodwin L."/>
            <person name="Pitluck S."/>
            <person name="Ovchinnikova G."/>
            <person name="Pati A."/>
            <person name="Ivanova N."/>
            <person name="Chen A."/>
            <person name="Palaniappan K."/>
            <person name="Chain P."/>
            <person name="D'haeseleer P."/>
            <person name="Goker M."/>
            <person name="Bristow J."/>
            <person name="Eisen J.A."/>
            <person name="Markowitz V."/>
            <person name="Hugenholtz P."/>
            <person name="Rohde M."/>
            <person name="Klenk H.P."/>
            <person name="Kyrpides N.C."/>
        </authorList>
    </citation>
    <scope>NUCLEOTIDE SEQUENCE [LARGE SCALE GENOMIC DNA]</scope>
    <source>
        <strain evidence="9">ATCC 700683 / DSM 15641 / 12-3</strain>
    </source>
</reference>
<evidence type="ECO:0000256" key="6">
    <source>
        <dbReference type="RuleBase" id="RU003943"/>
    </source>
</evidence>
<gene>
    <name evidence="8" type="ordered locus">Ccur_04290</name>
</gene>
<evidence type="ECO:0000256" key="2">
    <source>
        <dbReference type="ARBA" id="ARBA00008034"/>
    </source>
</evidence>
<dbReference type="GO" id="GO:0010043">
    <property type="term" value="P:response to zinc ion"/>
    <property type="evidence" value="ECO:0007669"/>
    <property type="project" value="TreeGrafter"/>
</dbReference>
<dbReference type="HOGENOM" id="CLU_028808_3_1_11"/>
<sequence length="269" mass="27741">MLEYAFMQKSLIVGLLLGIVVPLVGVNVVLRRLSMVGDALSHTSLAGVAGGLIAGINPVLGASIACIAGAFCIEGVRMRFKDQSELAVAIVLAAGIGLAGVLSGFVPNAASFNSFLFGSILTVTDEELIFVCIISALGIAFCTFFQRALLLSAYDETQARVTGVNLTVLNSAFVALVALVVAIAARTVGSLMVSSMMVVPVACALQLTGGWKRVCVASSLIGVISSLVGLTLSFYLGLKPGGTIVLVSIAFLLIVLVAKAVRNLAKRHS</sequence>